<dbReference type="GO" id="GO:0006274">
    <property type="term" value="P:DNA replication termination"/>
    <property type="evidence" value="ECO:0007669"/>
    <property type="project" value="TreeGrafter"/>
</dbReference>
<organism evidence="2">
    <name type="scientific">Pseudo-nitzschia australis</name>
    <dbReference type="NCBI Taxonomy" id="44445"/>
    <lineage>
        <taxon>Eukaryota</taxon>
        <taxon>Sar</taxon>
        <taxon>Stramenopiles</taxon>
        <taxon>Ochrophyta</taxon>
        <taxon>Bacillariophyta</taxon>
        <taxon>Bacillariophyceae</taxon>
        <taxon>Bacillariophycidae</taxon>
        <taxon>Bacillariales</taxon>
        <taxon>Bacillariaceae</taxon>
        <taxon>Pseudo-nitzschia</taxon>
    </lineage>
</organism>
<accession>A0A7S4EN23</accession>
<dbReference type="InterPro" id="IPR006735">
    <property type="entry name" value="Rtf2"/>
</dbReference>
<feature type="compositionally biased region" description="Basic and acidic residues" evidence="1">
    <location>
        <begin position="314"/>
        <end position="326"/>
    </location>
</feature>
<feature type="compositionally biased region" description="Basic and acidic residues" evidence="1">
    <location>
        <begin position="244"/>
        <end position="263"/>
    </location>
</feature>
<feature type="compositionally biased region" description="Polar residues" evidence="1">
    <location>
        <begin position="283"/>
        <end position="298"/>
    </location>
</feature>
<feature type="compositionally biased region" description="Low complexity" evidence="1">
    <location>
        <begin position="97"/>
        <end position="108"/>
    </location>
</feature>
<evidence type="ECO:0000256" key="1">
    <source>
        <dbReference type="SAM" id="MobiDB-lite"/>
    </source>
</evidence>
<feature type="compositionally biased region" description="Low complexity" evidence="1">
    <location>
        <begin position="271"/>
        <end position="282"/>
    </location>
</feature>
<protein>
    <recommendedName>
        <fullName evidence="3">Replication termination factor 2</fullName>
    </recommendedName>
</protein>
<feature type="region of interest" description="Disordered" evidence="1">
    <location>
        <begin position="89"/>
        <end position="108"/>
    </location>
</feature>
<feature type="compositionally biased region" description="Basic residues" evidence="1">
    <location>
        <begin position="219"/>
        <end position="243"/>
    </location>
</feature>
<dbReference type="Pfam" id="PF04641">
    <property type="entry name" value="Rtf2"/>
    <property type="match status" value="1"/>
</dbReference>
<feature type="compositionally biased region" description="Low complexity" evidence="1">
    <location>
        <begin position="299"/>
        <end position="313"/>
    </location>
</feature>
<dbReference type="EMBL" id="HBIX01024904">
    <property type="protein sequence ID" value="CAE0724429.1"/>
    <property type="molecule type" value="Transcribed_RNA"/>
</dbReference>
<name>A0A7S4EN23_9STRA</name>
<evidence type="ECO:0000313" key="2">
    <source>
        <dbReference type="EMBL" id="CAE0724429.1"/>
    </source>
</evidence>
<feature type="region of interest" description="Disordered" evidence="1">
    <location>
        <begin position="206"/>
        <end position="326"/>
    </location>
</feature>
<evidence type="ECO:0008006" key="3">
    <source>
        <dbReference type="Google" id="ProtNLM"/>
    </source>
</evidence>
<dbReference type="GO" id="GO:0005634">
    <property type="term" value="C:nucleus"/>
    <property type="evidence" value="ECO:0007669"/>
    <property type="project" value="TreeGrafter"/>
</dbReference>
<gene>
    <name evidence="2" type="ORF">PAUS00366_LOCUS17185</name>
</gene>
<dbReference type="PANTHER" id="PTHR12775:SF0">
    <property type="entry name" value="REPLICATION TERMINATION FACTOR 2"/>
    <property type="match status" value="1"/>
</dbReference>
<sequence length="326" mass="35379">MGGDGGVIASSRKFMRGAGTADCVGDLHKHAAAQKFNAKEAMTTCALTKTPLYTNTNNSNSSTTSTIVADPYGSLYHKEAAVRALLKRKQQGHDDSNNCSSFNENTNNTEAIGPQVRRLADLYEVRFHRDEPTATPTCPISGKALNGIIAAIVLVPGKEGMPNVVSESILSRLNPEELEAEFGAVGKKVRLAPNTSVLLEQIKEEVARDQEREEEERRRAKRDKKNKRKRGAGAKGKRSSEKKKKSDDGGTKSSNIDRNKKTETAPPRLITSKPSTSSSSSSLGNQLQSRVDSAIQQNSVLSSLFTSKSASSKISEKEKKDNLFAR</sequence>
<dbReference type="AlphaFoldDB" id="A0A7S4EN23"/>
<dbReference type="PANTHER" id="PTHR12775">
    <property type="entry name" value="PROTEIN C20ORF43 HOMOLOG"/>
    <property type="match status" value="1"/>
</dbReference>
<feature type="compositionally biased region" description="Basic and acidic residues" evidence="1">
    <location>
        <begin position="206"/>
        <end position="218"/>
    </location>
</feature>
<reference evidence="2" key="1">
    <citation type="submission" date="2021-01" db="EMBL/GenBank/DDBJ databases">
        <authorList>
            <person name="Corre E."/>
            <person name="Pelletier E."/>
            <person name="Niang G."/>
            <person name="Scheremetjew M."/>
            <person name="Finn R."/>
            <person name="Kale V."/>
            <person name="Holt S."/>
            <person name="Cochrane G."/>
            <person name="Meng A."/>
            <person name="Brown T."/>
            <person name="Cohen L."/>
        </authorList>
    </citation>
    <scope>NUCLEOTIDE SEQUENCE</scope>
    <source>
        <strain evidence="2">10249 10 AB</strain>
    </source>
</reference>
<proteinExistence type="predicted"/>